<evidence type="ECO:0000256" key="5">
    <source>
        <dbReference type="HAMAP-Rule" id="MF_00182"/>
    </source>
</evidence>
<dbReference type="EMBL" id="JAQAGZ010000001">
    <property type="protein sequence ID" value="MCZ8511425.1"/>
    <property type="molecule type" value="Genomic_DNA"/>
</dbReference>
<keyword evidence="3 5" id="KW-0808">Transferase</keyword>
<dbReference type="PROSITE" id="PS00373">
    <property type="entry name" value="GART"/>
    <property type="match status" value="1"/>
</dbReference>
<gene>
    <name evidence="5 8" type="primary">fmt</name>
    <name evidence="8" type="ORF">O9H85_03010</name>
</gene>
<evidence type="ECO:0000256" key="1">
    <source>
        <dbReference type="ARBA" id="ARBA00010699"/>
    </source>
</evidence>
<dbReference type="InterPro" id="IPR001555">
    <property type="entry name" value="GART_AS"/>
</dbReference>
<organism evidence="8 9">
    <name type="scientific">Paenibacillus gyeongsangnamensis</name>
    <dbReference type="NCBI Taxonomy" id="3388067"/>
    <lineage>
        <taxon>Bacteria</taxon>
        <taxon>Bacillati</taxon>
        <taxon>Bacillota</taxon>
        <taxon>Bacilli</taxon>
        <taxon>Bacillales</taxon>
        <taxon>Paenibacillaceae</taxon>
        <taxon>Paenibacillus</taxon>
    </lineage>
</organism>
<evidence type="ECO:0000256" key="3">
    <source>
        <dbReference type="ARBA" id="ARBA00022679"/>
    </source>
</evidence>
<evidence type="ECO:0000313" key="8">
    <source>
        <dbReference type="EMBL" id="MCZ8511425.1"/>
    </source>
</evidence>
<feature type="binding site" evidence="5">
    <location>
        <begin position="110"/>
        <end position="113"/>
    </location>
    <ligand>
        <name>(6S)-5,6,7,8-tetrahydrofolate</name>
        <dbReference type="ChEBI" id="CHEBI:57453"/>
    </ligand>
</feature>
<dbReference type="InterPro" id="IPR002376">
    <property type="entry name" value="Formyl_transf_N"/>
</dbReference>
<evidence type="ECO:0000256" key="2">
    <source>
        <dbReference type="ARBA" id="ARBA00012261"/>
    </source>
</evidence>
<proteinExistence type="inferred from homology"/>
<dbReference type="NCBIfam" id="TIGR00460">
    <property type="entry name" value="fmt"/>
    <property type="match status" value="1"/>
</dbReference>
<evidence type="ECO:0000313" key="9">
    <source>
        <dbReference type="Proteomes" id="UP001527882"/>
    </source>
</evidence>
<comment type="function">
    <text evidence="5">Attaches a formyl group to the free amino group of methionyl-tRNA(fMet). The formyl group appears to play a dual role in the initiator identity of N-formylmethionyl-tRNA by promoting its recognition by IF2 and preventing the misappropriation of this tRNA by the elongation apparatus.</text>
</comment>
<dbReference type="InterPro" id="IPR036477">
    <property type="entry name" value="Formyl_transf_N_sf"/>
</dbReference>
<dbReference type="Pfam" id="PF02911">
    <property type="entry name" value="Formyl_trans_C"/>
    <property type="match status" value="1"/>
</dbReference>
<keyword evidence="9" id="KW-1185">Reference proteome</keyword>
<dbReference type="SUPFAM" id="SSF50486">
    <property type="entry name" value="FMT C-terminal domain-like"/>
    <property type="match status" value="1"/>
</dbReference>
<dbReference type="InterPro" id="IPR041711">
    <property type="entry name" value="Met-tRNA-FMT_N"/>
</dbReference>
<dbReference type="PANTHER" id="PTHR11138:SF5">
    <property type="entry name" value="METHIONYL-TRNA FORMYLTRANSFERASE, MITOCHONDRIAL"/>
    <property type="match status" value="1"/>
</dbReference>
<dbReference type="EC" id="2.1.2.9" evidence="2 5"/>
<evidence type="ECO:0000259" key="7">
    <source>
        <dbReference type="Pfam" id="PF02911"/>
    </source>
</evidence>
<keyword evidence="4 5" id="KW-0648">Protein biosynthesis</keyword>
<name>A0ABT4Q3H4_9BACL</name>
<dbReference type="GO" id="GO:0004479">
    <property type="term" value="F:methionyl-tRNA formyltransferase activity"/>
    <property type="evidence" value="ECO:0007669"/>
    <property type="project" value="UniProtKB-EC"/>
</dbReference>
<dbReference type="SUPFAM" id="SSF53328">
    <property type="entry name" value="Formyltransferase"/>
    <property type="match status" value="1"/>
</dbReference>
<dbReference type="Pfam" id="PF00551">
    <property type="entry name" value="Formyl_trans_N"/>
    <property type="match status" value="1"/>
</dbReference>
<feature type="domain" description="Formyl transferase C-terminal" evidence="7">
    <location>
        <begin position="204"/>
        <end position="304"/>
    </location>
</feature>
<dbReference type="Proteomes" id="UP001527882">
    <property type="component" value="Unassembled WGS sequence"/>
</dbReference>
<reference evidence="8 9" key="1">
    <citation type="submission" date="2022-12" db="EMBL/GenBank/DDBJ databases">
        <title>Draft genome sequence of Paenibacillus sp. dW9.</title>
        <authorList>
            <person name="Choi E.-W."/>
            <person name="Kim D.-U."/>
        </authorList>
    </citation>
    <scope>NUCLEOTIDE SEQUENCE [LARGE SCALE GENOMIC DNA]</scope>
    <source>
        <strain evidence="9">dW9</strain>
    </source>
</reference>
<dbReference type="HAMAP" id="MF_00182">
    <property type="entry name" value="Formyl_trans"/>
    <property type="match status" value="1"/>
</dbReference>
<accession>A0ABT4Q3H4</accession>
<dbReference type="PANTHER" id="PTHR11138">
    <property type="entry name" value="METHIONYL-TRNA FORMYLTRANSFERASE"/>
    <property type="match status" value="1"/>
</dbReference>
<dbReference type="CDD" id="cd08704">
    <property type="entry name" value="Met_tRNA_FMT_C"/>
    <property type="match status" value="1"/>
</dbReference>
<dbReference type="RefSeq" id="WP_269879775.1">
    <property type="nucleotide sequence ID" value="NZ_JAQAGZ010000001.1"/>
</dbReference>
<dbReference type="Gene3D" id="3.40.50.12230">
    <property type="match status" value="1"/>
</dbReference>
<dbReference type="InterPro" id="IPR044135">
    <property type="entry name" value="Met-tRNA-FMT_C"/>
</dbReference>
<protein>
    <recommendedName>
        <fullName evidence="2 5">Methionyl-tRNA formyltransferase</fullName>
        <ecNumber evidence="2 5">2.1.2.9</ecNumber>
    </recommendedName>
</protein>
<sequence length="326" mass="35026">MRVVFMGTPEFAVASLQTLLQDLRVEVVGVVTQPDRPVGRKRVLTPPPVKAEALKHGLPVLQPERMRRPEAVEAVRALQPDLIVTAAFGQILPKTVLDLPKLGCINIHASLLPKYRGGAPIHYAVMNGDPVTGVTIMYMAEGLDTGDMISRVEVPIGDNDTTGTMFEKLSIAGAKLLSETLPDLLEGRVQAMPQNDEEAVYSPNISREQERIDWSKSAVDVWNLVRALHPRPGAFTLWNGEVLKVWRCAKPESGTAAKAGALPGTIVGFGEDGLEVATGSGVLRITELQPAGKKAMAAGEWVRGGQVAVGTVLGIEPQQRAEGQDE</sequence>
<evidence type="ECO:0000256" key="4">
    <source>
        <dbReference type="ARBA" id="ARBA00022917"/>
    </source>
</evidence>
<dbReference type="InterPro" id="IPR005794">
    <property type="entry name" value="Fmt"/>
</dbReference>
<evidence type="ECO:0000259" key="6">
    <source>
        <dbReference type="Pfam" id="PF00551"/>
    </source>
</evidence>
<dbReference type="InterPro" id="IPR011034">
    <property type="entry name" value="Formyl_transferase-like_C_sf"/>
</dbReference>
<comment type="similarity">
    <text evidence="1 5">Belongs to the Fmt family.</text>
</comment>
<dbReference type="InterPro" id="IPR005793">
    <property type="entry name" value="Formyl_trans_C"/>
</dbReference>
<feature type="domain" description="Formyl transferase N-terminal" evidence="6">
    <location>
        <begin position="1"/>
        <end position="180"/>
    </location>
</feature>
<dbReference type="CDD" id="cd08646">
    <property type="entry name" value="FMT_core_Met-tRNA-FMT_N"/>
    <property type="match status" value="1"/>
</dbReference>
<comment type="catalytic activity">
    <reaction evidence="5">
        <text>L-methionyl-tRNA(fMet) + (6R)-10-formyltetrahydrofolate = N-formyl-L-methionyl-tRNA(fMet) + (6S)-5,6,7,8-tetrahydrofolate + H(+)</text>
        <dbReference type="Rhea" id="RHEA:24380"/>
        <dbReference type="Rhea" id="RHEA-COMP:9952"/>
        <dbReference type="Rhea" id="RHEA-COMP:9953"/>
        <dbReference type="ChEBI" id="CHEBI:15378"/>
        <dbReference type="ChEBI" id="CHEBI:57453"/>
        <dbReference type="ChEBI" id="CHEBI:78530"/>
        <dbReference type="ChEBI" id="CHEBI:78844"/>
        <dbReference type="ChEBI" id="CHEBI:195366"/>
        <dbReference type="EC" id="2.1.2.9"/>
    </reaction>
</comment>
<comment type="caution">
    <text evidence="8">The sequence shown here is derived from an EMBL/GenBank/DDBJ whole genome shotgun (WGS) entry which is preliminary data.</text>
</comment>